<evidence type="ECO:0000256" key="6">
    <source>
        <dbReference type="ARBA" id="ARBA00022723"/>
    </source>
</evidence>
<dbReference type="GO" id="GO:0004697">
    <property type="term" value="F:diacylglycerol-dependent serine/threonine kinase activity"/>
    <property type="evidence" value="ECO:0007669"/>
    <property type="project" value="UniProtKB-EC"/>
</dbReference>
<evidence type="ECO:0000256" key="8">
    <source>
        <dbReference type="ARBA" id="ARBA00022741"/>
    </source>
</evidence>
<feature type="region of interest" description="Disordered" evidence="14">
    <location>
        <begin position="1"/>
        <end position="41"/>
    </location>
</feature>
<dbReference type="PROSITE" id="PS50081">
    <property type="entry name" value="ZF_DAG_PE_2"/>
    <property type="match status" value="2"/>
</dbReference>
<keyword evidence="7" id="KW-0677">Repeat</keyword>
<dbReference type="InterPro" id="IPR008271">
    <property type="entry name" value="Ser/Thr_kinase_AS"/>
</dbReference>
<feature type="compositionally biased region" description="Basic residues" evidence="14">
    <location>
        <begin position="1312"/>
        <end position="1323"/>
    </location>
</feature>
<keyword evidence="19" id="KW-1185">Reference proteome</keyword>
<dbReference type="OrthoDB" id="63267at2759"/>
<dbReference type="EMBL" id="JACMRX010000006">
    <property type="protein sequence ID" value="KAF7987422.1"/>
    <property type="molecule type" value="Genomic_DNA"/>
</dbReference>
<dbReference type="FunFam" id="3.30.200.20:FF:000020">
    <property type="entry name" value="Protein kinase C, alpha"/>
    <property type="match status" value="1"/>
</dbReference>
<dbReference type="InterPro" id="IPR000719">
    <property type="entry name" value="Prot_kinase_dom"/>
</dbReference>
<keyword evidence="3" id="KW-0723">Serine/threonine-protein kinase</keyword>
<dbReference type="InterPro" id="IPR000961">
    <property type="entry name" value="AGC-kinase_C"/>
</dbReference>
<evidence type="ECO:0000256" key="7">
    <source>
        <dbReference type="ARBA" id="ARBA00022737"/>
    </source>
</evidence>
<dbReference type="GO" id="GO:0005524">
    <property type="term" value="F:ATP binding"/>
    <property type="evidence" value="ECO:0007669"/>
    <property type="project" value="UniProtKB-UniRule"/>
</dbReference>
<feature type="compositionally biased region" description="Low complexity" evidence="14">
    <location>
        <begin position="1245"/>
        <end position="1263"/>
    </location>
</feature>
<feature type="domain" description="Phorbol-ester/DAG-type" evidence="16">
    <location>
        <begin position="117"/>
        <end position="167"/>
    </location>
</feature>
<dbReference type="FunFam" id="1.10.510.10:FF:000023">
    <property type="entry name" value="Protein kinase C"/>
    <property type="match status" value="1"/>
</dbReference>
<evidence type="ECO:0000256" key="2">
    <source>
        <dbReference type="ARBA" id="ARBA00012429"/>
    </source>
</evidence>
<dbReference type="CDD" id="cd20834">
    <property type="entry name" value="C1_nPKC_theta-like_rpt1"/>
    <property type="match status" value="1"/>
</dbReference>
<keyword evidence="10" id="KW-0418">Kinase</keyword>
<evidence type="ECO:0000256" key="5">
    <source>
        <dbReference type="ARBA" id="ARBA00022679"/>
    </source>
</evidence>
<feature type="domain" description="Phorbol-ester/DAG-type" evidence="16">
    <location>
        <begin position="171"/>
        <end position="197"/>
    </location>
</feature>
<feature type="domain" description="AGC-kinase C-terminal" evidence="17">
    <location>
        <begin position="1713"/>
        <end position="1781"/>
    </location>
</feature>
<evidence type="ECO:0000256" key="11">
    <source>
        <dbReference type="ARBA" id="ARBA00022833"/>
    </source>
</evidence>
<accession>A0A835CKQ0</accession>
<keyword evidence="8 13" id="KW-0547">Nucleotide-binding</keyword>
<dbReference type="SUPFAM" id="SSF57889">
    <property type="entry name" value="Cysteine-rich domain"/>
    <property type="match status" value="2"/>
</dbReference>
<feature type="region of interest" description="Disordered" evidence="14">
    <location>
        <begin position="1130"/>
        <end position="1158"/>
    </location>
</feature>
<dbReference type="InterPro" id="IPR046349">
    <property type="entry name" value="C1-like_sf"/>
</dbReference>
<dbReference type="GO" id="GO:0008270">
    <property type="term" value="F:zinc ion binding"/>
    <property type="evidence" value="ECO:0007669"/>
    <property type="project" value="UniProtKB-KW"/>
</dbReference>
<comment type="similarity">
    <text evidence="1">Belongs to the protein kinase superfamily. AGC Ser/Thr protein kinase family. PKC subfamily.</text>
</comment>
<keyword evidence="12 13" id="KW-0067">ATP-binding</keyword>
<feature type="region of interest" description="Disordered" evidence="14">
    <location>
        <begin position="247"/>
        <end position="297"/>
    </location>
</feature>
<protein>
    <recommendedName>
        <fullName evidence="2">protein kinase C</fullName>
        <ecNumber evidence="2">2.7.11.13</ecNumber>
    </recommendedName>
</protein>
<name>A0A835CKQ0_APHGI</name>
<dbReference type="InterPro" id="IPR017441">
    <property type="entry name" value="Protein_kinase_ATP_BS"/>
</dbReference>
<evidence type="ECO:0000313" key="18">
    <source>
        <dbReference type="EMBL" id="KAF7987422.1"/>
    </source>
</evidence>
<dbReference type="PANTHER" id="PTHR24351">
    <property type="entry name" value="RIBOSOMAL PROTEIN S6 KINASE"/>
    <property type="match status" value="1"/>
</dbReference>
<evidence type="ECO:0000256" key="13">
    <source>
        <dbReference type="PROSITE-ProRule" id="PRU10141"/>
    </source>
</evidence>
<gene>
    <name evidence="18" type="ORF">HCN44_003184</name>
</gene>
<evidence type="ECO:0000256" key="1">
    <source>
        <dbReference type="ARBA" id="ARBA00005490"/>
    </source>
</evidence>
<feature type="domain" description="Protein kinase" evidence="15">
    <location>
        <begin position="1459"/>
        <end position="1712"/>
    </location>
</feature>
<feature type="region of interest" description="Disordered" evidence="14">
    <location>
        <begin position="1312"/>
        <end position="1377"/>
    </location>
</feature>
<dbReference type="InterPro" id="IPR017892">
    <property type="entry name" value="Pkinase_C"/>
</dbReference>
<evidence type="ECO:0000256" key="14">
    <source>
        <dbReference type="SAM" id="MobiDB-lite"/>
    </source>
</evidence>
<dbReference type="Pfam" id="PF00130">
    <property type="entry name" value="C1_1"/>
    <property type="match status" value="2"/>
</dbReference>
<keyword evidence="6" id="KW-0479">Metal-binding</keyword>
<dbReference type="Gene3D" id="1.10.510.10">
    <property type="entry name" value="Transferase(Phosphotransferase) domain 1"/>
    <property type="match status" value="1"/>
</dbReference>
<evidence type="ECO:0000259" key="17">
    <source>
        <dbReference type="PROSITE" id="PS51285"/>
    </source>
</evidence>
<proteinExistence type="inferred from homology"/>
<feature type="compositionally biased region" description="Low complexity" evidence="14">
    <location>
        <begin position="251"/>
        <end position="267"/>
    </location>
</feature>
<dbReference type="Proteomes" id="UP000639338">
    <property type="component" value="Unassembled WGS sequence"/>
</dbReference>
<dbReference type="Gene3D" id="3.30.200.20">
    <property type="entry name" value="Phosphorylase Kinase, domain 1"/>
    <property type="match status" value="1"/>
</dbReference>
<evidence type="ECO:0000256" key="9">
    <source>
        <dbReference type="ARBA" id="ARBA00022771"/>
    </source>
</evidence>
<feature type="region of interest" description="Disordered" evidence="14">
    <location>
        <begin position="85"/>
        <end position="104"/>
    </location>
</feature>
<feature type="region of interest" description="Disordered" evidence="14">
    <location>
        <begin position="1240"/>
        <end position="1280"/>
    </location>
</feature>
<dbReference type="FunFam" id="3.30.60.20:FF:000008">
    <property type="entry name" value="Protein kinase C theta"/>
    <property type="match status" value="1"/>
</dbReference>
<feature type="compositionally biased region" description="Low complexity" evidence="14">
    <location>
        <begin position="1333"/>
        <end position="1350"/>
    </location>
</feature>
<keyword evidence="5" id="KW-0808">Transferase</keyword>
<evidence type="ECO:0000256" key="3">
    <source>
        <dbReference type="ARBA" id="ARBA00022527"/>
    </source>
</evidence>
<keyword evidence="4" id="KW-0597">Phosphoprotein</keyword>
<dbReference type="PROSITE" id="PS00108">
    <property type="entry name" value="PROTEIN_KINASE_ST"/>
    <property type="match status" value="1"/>
</dbReference>
<dbReference type="Pfam" id="PF00069">
    <property type="entry name" value="Pkinase"/>
    <property type="match status" value="1"/>
</dbReference>
<dbReference type="SMART" id="SM00109">
    <property type="entry name" value="C1"/>
    <property type="match status" value="2"/>
</dbReference>
<feature type="region of interest" description="Disordered" evidence="14">
    <location>
        <begin position="1417"/>
        <end position="1444"/>
    </location>
</feature>
<dbReference type="SUPFAM" id="SSF56112">
    <property type="entry name" value="Protein kinase-like (PK-like)"/>
    <property type="match status" value="1"/>
</dbReference>
<dbReference type="InterPro" id="IPR011009">
    <property type="entry name" value="Kinase-like_dom_sf"/>
</dbReference>
<dbReference type="PROSITE" id="PS51285">
    <property type="entry name" value="AGC_KINASE_CTER"/>
    <property type="match status" value="1"/>
</dbReference>
<reference evidence="18 19" key="1">
    <citation type="submission" date="2020-08" db="EMBL/GenBank/DDBJ databases">
        <title>Aphidius gifuensis genome sequencing and assembly.</title>
        <authorList>
            <person name="Du Z."/>
        </authorList>
    </citation>
    <scope>NUCLEOTIDE SEQUENCE [LARGE SCALE GENOMIC DNA]</scope>
    <source>
        <strain evidence="18">YNYX2018</strain>
        <tissue evidence="18">Adults</tissue>
    </source>
</reference>
<feature type="binding site" evidence="13">
    <location>
        <position position="1488"/>
    </location>
    <ligand>
        <name>ATP</name>
        <dbReference type="ChEBI" id="CHEBI:30616"/>
    </ligand>
</feature>
<keyword evidence="9" id="KW-0863">Zinc-finger</keyword>
<feature type="compositionally biased region" description="Low complexity" evidence="14">
    <location>
        <begin position="85"/>
        <end position="96"/>
    </location>
</feature>
<evidence type="ECO:0000256" key="12">
    <source>
        <dbReference type="ARBA" id="ARBA00022840"/>
    </source>
</evidence>
<evidence type="ECO:0000259" key="15">
    <source>
        <dbReference type="PROSITE" id="PS50011"/>
    </source>
</evidence>
<dbReference type="EC" id="2.7.11.13" evidence="2"/>
<keyword evidence="11" id="KW-0862">Zinc</keyword>
<dbReference type="Gene3D" id="3.30.60.20">
    <property type="match status" value="2"/>
</dbReference>
<organism evidence="18 19">
    <name type="scientific">Aphidius gifuensis</name>
    <name type="common">Parasitoid wasp</name>
    <dbReference type="NCBI Taxonomy" id="684658"/>
    <lineage>
        <taxon>Eukaryota</taxon>
        <taxon>Metazoa</taxon>
        <taxon>Ecdysozoa</taxon>
        <taxon>Arthropoda</taxon>
        <taxon>Hexapoda</taxon>
        <taxon>Insecta</taxon>
        <taxon>Pterygota</taxon>
        <taxon>Neoptera</taxon>
        <taxon>Endopterygota</taxon>
        <taxon>Hymenoptera</taxon>
        <taxon>Apocrita</taxon>
        <taxon>Ichneumonoidea</taxon>
        <taxon>Braconidae</taxon>
        <taxon>Aphidiinae</taxon>
        <taxon>Aphidius</taxon>
    </lineage>
</organism>
<evidence type="ECO:0000259" key="16">
    <source>
        <dbReference type="PROSITE" id="PS50081"/>
    </source>
</evidence>
<feature type="compositionally biased region" description="Basic and acidic residues" evidence="14">
    <location>
        <begin position="1425"/>
        <end position="1436"/>
    </location>
</feature>
<dbReference type="PROSITE" id="PS50011">
    <property type="entry name" value="PROTEIN_KINASE_DOM"/>
    <property type="match status" value="1"/>
</dbReference>
<dbReference type="InterPro" id="IPR020454">
    <property type="entry name" value="DAG/PE-bd"/>
</dbReference>
<dbReference type="PROSITE" id="PS00107">
    <property type="entry name" value="PROTEIN_KINASE_ATP"/>
    <property type="match status" value="1"/>
</dbReference>
<evidence type="ECO:0000256" key="4">
    <source>
        <dbReference type="ARBA" id="ARBA00022553"/>
    </source>
</evidence>
<sequence>MMFTGGRSSHSKRRSGSTNSRKPLIEHRSIQPRPGPEGYTYRTRIPLPLNLSEIPTANAGKTYVYRTRVPRREITGASTSQLLSSSSSAFDQNNSGGVPITKRRGAVKHNKVHVVRGHKLVAKFFRQPTFCAFCKDFLWGFGKQGYQCQACQTAVHKKCQNKFDVPHRFRSHTFMSPTFCDHCGSMLYGFFRQGMQCDGEVHTPLRYSPHLSTISESPLSTYRRYAPSAILPSRTKRIIDTADIDVSTPRSYQSPSSSSSQQQQQQQHGHRLRRDRPTIRIRSQALKNNPALRDHYERREKSIGEQLVEKFLIKDKKIIDNNLTQLTSSSYNDTTDIEDQQEAIQKRVTRRMTRRRSSADIQMDSKQLQREMVIAQVQAEVLDNLVAEEQAEIEVETKKGNFIHKNTIRCSNICKKTDSDDDDDINNNDTMKKIQKKAKKRKKSLLLSSSTQIDNKKNDNIELFKVEEPNNVDDLSTKSEINKLNKYEQFRESIHLPNPGELKLKNDKFCKKIINDDEKIIILPVKKSYVLDKSRNSAYLTLKPQILKTTITTDDNKLTTDENKLIHDDLNKLKFNDVDLLIDANIRSNNVESDVEVIKRNINLVETSGGVMIADDDSKKNNYRDDSNLISVIDDKSVNTSISNSTTKDLEEPCQNLDNLNLKNLAVSVDGVDDNDDEKVKIKENQDDNLSKKNDNNLVIEKKINELTKDIVGDIENNNIGKCKIINVDDNLKVVKEKKKYDKVSEVLPSATVINLGTCVVEKNIEDTNKIINDNLTVDDCIDTIDKSSGLIIDKDIKKEEEINLIEKNVVNIQEDCNKIIDEKLSVDEKIDPVKIDESNAIIIDKKKEDLNDKLIIKNKTLVKLKYSSTDSGIGGSIDSDVINSKITNKNLLKNTLVNSKGHSFECDDDVRVKIINSTSRETTPEIKDSNKIIPVKKVKKKIAVNKKLSSFDDKLLDNKNNDLSSCIDKIKPIIEPVKESSEDVDFWSEIKSKNQQAVKNKNITLKKSLSEPIPCVEQEKIEDNHQEDKKAEENNVNEIFKISEKDEIDIEKSLKPEAPNESKDLVDNLIEINNSLEIPDMVVEPTLTQEVKEPENNSSEFINDNSTSITPTTTPTTLAIDAEKLPIDSSITTNDDKEIINNDEDDDESPKTPTNEEEEIIINKNISKWDKSLNLFELDDTELSSTTTTTNSTTTIKKITEKEKEVIASVVPQASTKKKLTKRKKSTQKLNDTSVIRKIRQNKKSSTSTSPTSTTINNNSKNKTIKKDNKKILSPRVSNKIQKRPQELFKMFYTTPTLLLTATPRDLSKVKRVKIKKKKHSTRSPSGKSDSTESSSSTQSTTTTTTTESTRSDNSIEHEDEQKRVSSTRSNDSGFDGSPRLSNCDMVCHKKCEKLTGNLCGLNQKLVAEALQALKRAPSQSSDNQRHSDSSDHLHASGRITPPATNLPRFKKYTVEDFHFLKVLGKGSFGKVLLAELRGTDCVYAVKCLKKDVVLEDDDVECTLIERKVLTLATRHPYLCHLFCTFQTESHLFFVMEYLNGGDLMFHIQKSGRFAEFRARFYAAEIWSGLSFLHKKGIVYRDLKLDNVLLDFEGHIRIADFGMCKLQIFLDRTADTFCGTPDYMAPEIIKGLKYNQAVDWWSFGVLLYEMLTGQSPFSGCDEDELFWSICNERPFIPRYLSQEAMNILVTLLEKDAGKRPLAHDIQLHPFFHAMQWERLERRLLEPPFKPALEHTLDTKYFDTAFTVEKPRLTPVPEQILTSMDQGVFQGFSYTNPNATD</sequence>
<dbReference type="PRINTS" id="PR00008">
    <property type="entry name" value="DAGPEDOMAIN"/>
</dbReference>
<dbReference type="Pfam" id="PF00433">
    <property type="entry name" value="Pkinase_C"/>
    <property type="match status" value="1"/>
</dbReference>
<dbReference type="SMART" id="SM00220">
    <property type="entry name" value="S_TKc"/>
    <property type="match status" value="1"/>
</dbReference>
<comment type="caution">
    <text evidence="18">The sequence shown here is derived from an EMBL/GenBank/DDBJ whole genome shotgun (WGS) entry which is preliminary data.</text>
</comment>
<evidence type="ECO:0000313" key="19">
    <source>
        <dbReference type="Proteomes" id="UP000639338"/>
    </source>
</evidence>
<dbReference type="InterPro" id="IPR002219">
    <property type="entry name" value="PKC_DAG/PE"/>
</dbReference>
<dbReference type="SMART" id="SM00133">
    <property type="entry name" value="S_TK_X"/>
    <property type="match status" value="1"/>
</dbReference>
<feature type="compositionally biased region" description="Basic and acidic residues" evidence="14">
    <location>
        <begin position="1351"/>
        <end position="1365"/>
    </location>
</feature>
<evidence type="ECO:0000256" key="10">
    <source>
        <dbReference type="ARBA" id="ARBA00022777"/>
    </source>
</evidence>